<gene>
    <name evidence="3" type="ORF">POT9AD_1193</name>
</gene>
<dbReference type="SUPFAM" id="SSF50044">
    <property type="entry name" value="SH3-domain"/>
    <property type="match status" value="2"/>
</dbReference>
<dbReference type="InterPro" id="IPR036028">
    <property type="entry name" value="SH3-like_dom_sf"/>
</dbReference>
<dbReference type="InterPro" id="IPR014593">
    <property type="entry name" value="UCP034961_SH3_2"/>
</dbReference>
<feature type="domain" description="SH3" evidence="2">
    <location>
        <begin position="6"/>
        <end position="64"/>
    </location>
</feature>
<evidence type="ECO:0000256" key="1">
    <source>
        <dbReference type="ARBA" id="ARBA00022443"/>
    </source>
</evidence>
<proteinExistence type="predicted"/>
<evidence type="ECO:0000313" key="3">
    <source>
        <dbReference type="EMBL" id="VDN62184.1"/>
    </source>
</evidence>
<name>A0A653B0L9_ECTOL</name>
<dbReference type="PIRSF" id="PIRSF034961">
    <property type="entry name" value="UCP034961_SH3_2"/>
    <property type="match status" value="1"/>
</dbReference>
<reference evidence="3" key="1">
    <citation type="submission" date="2018-11" db="EMBL/GenBank/DDBJ databases">
        <authorList>
            <consortium name="Genoscope - CEA"/>
            <person name="William W."/>
        </authorList>
    </citation>
    <scope>NUCLEOTIDE SEQUENCE [LARGE SCALE GENOMIC DNA]</scope>
    <source>
        <strain evidence="3">T9AD</strain>
    </source>
</reference>
<sequence>MQLTEYRVITAHTSEYPEPIQFEAGAPLTLGEVYEGPEDWQDWRFCHTPGQAGGWVPQQIIEVIAGDRGRAREDYSARELEVVVGERVLAGRQLNGWAWCRRSSGDASGWVPLENLQAEGAAR</sequence>
<dbReference type="EMBL" id="LR130779">
    <property type="protein sequence ID" value="VDN62184.1"/>
    <property type="molecule type" value="Genomic_DNA"/>
</dbReference>
<dbReference type="Pfam" id="PF07653">
    <property type="entry name" value="SH3_2"/>
    <property type="match status" value="1"/>
</dbReference>
<dbReference type="OrthoDB" id="1030757at2"/>
<evidence type="ECO:0000259" key="2">
    <source>
        <dbReference type="Pfam" id="PF07653"/>
    </source>
</evidence>
<organism evidence="3">
    <name type="scientific">Ectopseudomonas oleovorans</name>
    <name type="common">Pseudomonas oleovorans</name>
    <dbReference type="NCBI Taxonomy" id="301"/>
    <lineage>
        <taxon>Bacteria</taxon>
        <taxon>Pseudomonadati</taxon>
        <taxon>Pseudomonadota</taxon>
        <taxon>Gammaproteobacteria</taxon>
        <taxon>Pseudomonadales</taxon>
        <taxon>Pseudomonadaceae</taxon>
        <taxon>Ectopseudomonas</taxon>
    </lineage>
</organism>
<protein>
    <recommendedName>
        <fullName evidence="2">SH3 domain-containing protein</fullName>
    </recommendedName>
</protein>
<dbReference type="AlphaFoldDB" id="A0A653B0L9"/>
<dbReference type="InterPro" id="IPR001452">
    <property type="entry name" value="SH3_domain"/>
</dbReference>
<keyword evidence="1" id="KW-0728">SH3 domain</keyword>
<accession>A0A653B0L9</accession>